<dbReference type="AlphaFoldDB" id="H8Z7Y4"/>
<keyword evidence="4 8" id="KW-0418">Kinase</keyword>
<dbReference type="RefSeq" id="WP_009151399.1">
    <property type="nucleotide sequence ID" value="NZ_CP121471.1"/>
</dbReference>
<reference evidence="10 11" key="2">
    <citation type="submission" date="2011-11" db="EMBL/GenBank/DDBJ databases">
        <authorList>
            <consortium name="US DOE Joint Genome Institute"/>
            <person name="Lucas S."/>
            <person name="Han J."/>
            <person name="Lapidus A."/>
            <person name="Cheng J.-F."/>
            <person name="Goodwin L."/>
            <person name="Pitluck S."/>
            <person name="Peters L."/>
            <person name="Ovchinnikova G."/>
            <person name="Zhang X."/>
            <person name="Detter J.C."/>
            <person name="Han C."/>
            <person name="Tapia R."/>
            <person name="Land M."/>
            <person name="Hauser L."/>
            <person name="Kyrpides N."/>
            <person name="Ivanova N."/>
            <person name="Pagani I."/>
            <person name="Vogl K."/>
            <person name="Liu Z."/>
            <person name="Overmann J."/>
            <person name="Frigaard N.-U."/>
            <person name="Bryant D."/>
            <person name="Woyke T."/>
        </authorList>
    </citation>
    <scope>NUCLEOTIDE SEQUENCE [LARGE SCALE GENOMIC DNA]</scope>
    <source>
        <strain evidence="10 11">970</strain>
    </source>
</reference>
<reference evidence="11" key="1">
    <citation type="submission" date="2011-06" db="EMBL/GenBank/DDBJ databases">
        <authorList>
            <consortium name="US DOE Joint Genome Institute (JGI-PGF)"/>
            <person name="Lucas S."/>
            <person name="Han J."/>
            <person name="Lapidus A."/>
            <person name="Cheng J.-F."/>
            <person name="Goodwin L."/>
            <person name="Pitluck S."/>
            <person name="Peters L."/>
            <person name="Land M.L."/>
            <person name="Hauser L."/>
            <person name="Vogl K."/>
            <person name="Liu Z."/>
            <person name="Overmann J."/>
            <person name="Frigaard N.-U."/>
            <person name="Bryant D.A."/>
            <person name="Woyke T.J."/>
        </authorList>
    </citation>
    <scope>NUCLEOTIDE SEQUENCE [LARGE SCALE GENOMIC DNA]</scope>
    <source>
        <strain evidence="11">970</strain>
    </source>
</reference>
<dbReference type="STRING" id="631362.Thi970DRAFT_04678"/>
<dbReference type="NCBIfam" id="TIGR00017">
    <property type="entry name" value="cmk"/>
    <property type="match status" value="1"/>
</dbReference>
<keyword evidence="2 8" id="KW-0808">Transferase</keyword>
<evidence type="ECO:0000259" key="9">
    <source>
        <dbReference type="Pfam" id="PF02224"/>
    </source>
</evidence>
<dbReference type="GO" id="GO:0036431">
    <property type="term" value="F:dCMP kinase activity"/>
    <property type="evidence" value="ECO:0007669"/>
    <property type="project" value="InterPro"/>
</dbReference>
<evidence type="ECO:0000256" key="4">
    <source>
        <dbReference type="ARBA" id="ARBA00022777"/>
    </source>
</evidence>
<evidence type="ECO:0000256" key="6">
    <source>
        <dbReference type="ARBA" id="ARBA00047615"/>
    </source>
</evidence>
<dbReference type="GO" id="GO:0006220">
    <property type="term" value="P:pyrimidine nucleotide metabolic process"/>
    <property type="evidence" value="ECO:0007669"/>
    <property type="project" value="UniProtKB-UniRule"/>
</dbReference>
<dbReference type="OrthoDB" id="9807434at2"/>
<dbReference type="Gene3D" id="3.40.50.300">
    <property type="entry name" value="P-loop containing nucleotide triphosphate hydrolases"/>
    <property type="match status" value="1"/>
</dbReference>
<dbReference type="Proteomes" id="UP000002964">
    <property type="component" value="Unassembled WGS sequence"/>
</dbReference>
<dbReference type="InterPro" id="IPR003136">
    <property type="entry name" value="Cytidylate_kin"/>
</dbReference>
<evidence type="ECO:0000313" key="11">
    <source>
        <dbReference type="Proteomes" id="UP000002964"/>
    </source>
</evidence>
<dbReference type="InterPro" id="IPR011994">
    <property type="entry name" value="Cytidylate_kinase_dom"/>
</dbReference>
<accession>H8Z7Y4</accession>
<proteinExistence type="inferred from homology"/>
<evidence type="ECO:0000256" key="1">
    <source>
        <dbReference type="ARBA" id="ARBA00009427"/>
    </source>
</evidence>
<keyword evidence="8" id="KW-0963">Cytoplasm</keyword>
<organism evidence="10 11">
    <name type="scientific">Thiorhodovibrio frisius</name>
    <dbReference type="NCBI Taxonomy" id="631362"/>
    <lineage>
        <taxon>Bacteria</taxon>
        <taxon>Pseudomonadati</taxon>
        <taxon>Pseudomonadota</taxon>
        <taxon>Gammaproteobacteria</taxon>
        <taxon>Chromatiales</taxon>
        <taxon>Chromatiaceae</taxon>
        <taxon>Thiorhodovibrio</taxon>
    </lineage>
</organism>
<dbReference type="HAMAP" id="MF_00238">
    <property type="entry name" value="Cytidyl_kinase_type1"/>
    <property type="match status" value="1"/>
</dbReference>
<dbReference type="HOGENOM" id="CLU_079959_2_0_6"/>
<dbReference type="CDD" id="cd02020">
    <property type="entry name" value="CMPK"/>
    <property type="match status" value="1"/>
</dbReference>
<dbReference type="EMBL" id="JH603170">
    <property type="protein sequence ID" value="EIC20996.1"/>
    <property type="molecule type" value="Genomic_DNA"/>
</dbReference>
<comment type="catalytic activity">
    <reaction evidence="7 8">
        <text>CMP + ATP = CDP + ADP</text>
        <dbReference type="Rhea" id="RHEA:11600"/>
        <dbReference type="ChEBI" id="CHEBI:30616"/>
        <dbReference type="ChEBI" id="CHEBI:58069"/>
        <dbReference type="ChEBI" id="CHEBI:60377"/>
        <dbReference type="ChEBI" id="CHEBI:456216"/>
        <dbReference type="EC" id="2.7.4.25"/>
    </reaction>
</comment>
<keyword evidence="11" id="KW-1185">Reference proteome</keyword>
<name>H8Z7Y4_9GAMM</name>
<keyword evidence="3 8" id="KW-0547">Nucleotide-binding</keyword>
<evidence type="ECO:0000256" key="5">
    <source>
        <dbReference type="ARBA" id="ARBA00022840"/>
    </source>
</evidence>
<dbReference type="GO" id="GO:0005737">
    <property type="term" value="C:cytoplasm"/>
    <property type="evidence" value="ECO:0007669"/>
    <property type="project" value="UniProtKB-SubCell"/>
</dbReference>
<keyword evidence="5 8" id="KW-0067">ATP-binding</keyword>
<evidence type="ECO:0000256" key="3">
    <source>
        <dbReference type="ARBA" id="ARBA00022741"/>
    </source>
</evidence>
<sequence length="230" mass="24192">MSAQLGAGRQAPVITIDGPSGCGKGTIAAMLAERLGWHLLDSGALYRGLGFAAASAGVDLDDGEALGRLAQGLDLTFSGQRLLLEGSDISADIRTETVAAAASRVARHARVRAAMLGWQRDAARPPGLVADGRDMGTVVFATAALKFYLDASLNERANRRYKQLNDKGVDANLADLVDDLRERDGRDQQRALSPLAAAGDAIVIDTTTMSVDAVFAQVMDAVRRSLPSLC</sequence>
<gene>
    <name evidence="8" type="primary">cmk</name>
    <name evidence="10" type="ORF">Thi970DRAFT_04678</name>
</gene>
<feature type="domain" description="Cytidylate kinase" evidence="9">
    <location>
        <begin position="14"/>
        <end position="223"/>
    </location>
</feature>
<dbReference type="GO" id="GO:0005524">
    <property type="term" value="F:ATP binding"/>
    <property type="evidence" value="ECO:0007669"/>
    <property type="project" value="UniProtKB-UniRule"/>
</dbReference>
<protein>
    <recommendedName>
        <fullName evidence="8">Cytidylate kinase</fullName>
        <shortName evidence="8">CK</shortName>
        <ecNumber evidence="8">2.7.4.25</ecNumber>
    </recommendedName>
    <alternativeName>
        <fullName evidence="8">Cytidine monophosphate kinase</fullName>
        <shortName evidence="8">CMP kinase</shortName>
    </alternativeName>
</protein>
<dbReference type="GO" id="GO:0036430">
    <property type="term" value="F:CMP kinase activity"/>
    <property type="evidence" value="ECO:0007669"/>
    <property type="project" value="RHEA"/>
</dbReference>
<evidence type="ECO:0000256" key="2">
    <source>
        <dbReference type="ARBA" id="ARBA00022679"/>
    </source>
</evidence>
<evidence type="ECO:0000256" key="7">
    <source>
        <dbReference type="ARBA" id="ARBA00048478"/>
    </source>
</evidence>
<dbReference type="EC" id="2.7.4.25" evidence="8"/>
<dbReference type="eggNOG" id="COG0283">
    <property type="taxonomic scope" value="Bacteria"/>
</dbReference>
<dbReference type="SUPFAM" id="SSF52540">
    <property type="entry name" value="P-loop containing nucleoside triphosphate hydrolases"/>
    <property type="match status" value="1"/>
</dbReference>
<comment type="catalytic activity">
    <reaction evidence="6 8">
        <text>dCMP + ATP = dCDP + ADP</text>
        <dbReference type="Rhea" id="RHEA:25094"/>
        <dbReference type="ChEBI" id="CHEBI:30616"/>
        <dbReference type="ChEBI" id="CHEBI:57566"/>
        <dbReference type="ChEBI" id="CHEBI:58593"/>
        <dbReference type="ChEBI" id="CHEBI:456216"/>
        <dbReference type="EC" id="2.7.4.25"/>
    </reaction>
</comment>
<feature type="binding site" evidence="8">
    <location>
        <begin position="18"/>
        <end position="26"/>
    </location>
    <ligand>
        <name>ATP</name>
        <dbReference type="ChEBI" id="CHEBI:30616"/>
    </ligand>
</feature>
<evidence type="ECO:0000256" key="8">
    <source>
        <dbReference type="HAMAP-Rule" id="MF_00238"/>
    </source>
</evidence>
<comment type="similarity">
    <text evidence="1 8">Belongs to the cytidylate kinase family. Type 1 subfamily.</text>
</comment>
<dbReference type="Pfam" id="PF02224">
    <property type="entry name" value="Cytidylate_kin"/>
    <property type="match status" value="1"/>
</dbReference>
<evidence type="ECO:0000313" key="10">
    <source>
        <dbReference type="EMBL" id="EIC20996.1"/>
    </source>
</evidence>
<comment type="subcellular location">
    <subcellularLocation>
        <location evidence="8">Cytoplasm</location>
    </subcellularLocation>
</comment>
<dbReference type="InterPro" id="IPR027417">
    <property type="entry name" value="P-loop_NTPase"/>
</dbReference>